<evidence type="ECO:0000313" key="1">
    <source>
        <dbReference type="EMBL" id="GBH10830.1"/>
    </source>
</evidence>
<dbReference type="AlphaFoldDB" id="A0A2V0QQD5"/>
<accession>A0A2V0QQD5</accession>
<dbReference type="GO" id="GO:0016829">
    <property type="term" value="F:lyase activity"/>
    <property type="evidence" value="ECO:0007669"/>
    <property type="project" value="UniProtKB-KW"/>
</dbReference>
<name>A0A2V0QQD5_PSESF</name>
<proteinExistence type="predicted"/>
<protein>
    <submittedName>
        <fullName evidence="1">Isocitrate lyase</fullName>
    </submittedName>
</protein>
<dbReference type="Proteomes" id="UP000247480">
    <property type="component" value="Unassembled WGS sequence"/>
</dbReference>
<dbReference type="EMBL" id="BGJZ01000201">
    <property type="protein sequence ID" value="GBH10830.1"/>
    <property type="molecule type" value="Genomic_DNA"/>
</dbReference>
<keyword evidence="1" id="KW-0456">Lyase</keyword>
<comment type="caution">
    <text evidence="1">The sequence shown here is derived from an EMBL/GenBank/DDBJ whole genome shotgun (WGS) entry which is preliminary data.</text>
</comment>
<reference evidence="1 2" key="1">
    <citation type="submission" date="2018-04" db="EMBL/GenBank/DDBJ databases">
        <title>Draft genome sequence of Pseudomonas syringae pv. actinidiae biovar 1 strains isolated from kiwifruit in Kagawa prefecture.</title>
        <authorList>
            <person name="Tabuchi M."/>
            <person name="Saito M."/>
            <person name="Fujiwara S."/>
            <person name="Sasa N."/>
            <person name="Akimitsu K."/>
            <person name="Gomi K."/>
            <person name="Konishi-Sugita S."/>
            <person name="Hamano K."/>
            <person name="Kataoka I."/>
        </authorList>
    </citation>
    <scope>NUCLEOTIDE SEQUENCE [LARGE SCALE GENOMIC DNA]</scope>
    <source>
        <strain evidence="1 2">MAFF212206</strain>
    </source>
</reference>
<sequence>MRLRAPSSPNRAQSLRTRWASEKRLASSRRSFSIATDLRRRSLPVSFSSARLLIRLPRQLVKTMPSPHTRNSTLIVINRALVPSQNLLSDTASSGPKFHIDAASKNTSNSDQTQVLHNTSMSFLKRDFMTFLMSGARLRHCRKC</sequence>
<evidence type="ECO:0000313" key="2">
    <source>
        <dbReference type="Proteomes" id="UP000247480"/>
    </source>
</evidence>
<gene>
    <name evidence="1" type="ORF">KPSA1_04255</name>
</gene>
<organism evidence="1 2">
    <name type="scientific">Pseudomonas syringae pv. actinidiae</name>
    <dbReference type="NCBI Taxonomy" id="103796"/>
    <lineage>
        <taxon>Bacteria</taxon>
        <taxon>Pseudomonadati</taxon>
        <taxon>Pseudomonadota</taxon>
        <taxon>Gammaproteobacteria</taxon>
        <taxon>Pseudomonadales</taxon>
        <taxon>Pseudomonadaceae</taxon>
        <taxon>Pseudomonas</taxon>
        <taxon>Pseudomonas syringae</taxon>
    </lineage>
</organism>